<evidence type="ECO:0000313" key="3">
    <source>
        <dbReference type="EMBL" id="SPD13068.1"/>
    </source>
</evidence>
<evidence type="ECO:0008006" key="4">
    <source>
        <dbReference type="Google" id="ProtNLM"/>
    </source>
</evidence>
<feature type="region of interest" description="Disordered" evidence="1">
    <location>
        <begin position="1"/>
        <end position="25"/>
    </location>
</feature>
<accession>A0A2N9HM75</accession>
<protein>
    <recommendedName>
        <fullName evidence="4">Reverse transcriptase Ty1/copia-type domain-containing protein</fullName>
    </recommendedName>
</protein>
<feature type="transmembrane region" description="Helical" evidence="2">
    <location>
        <begin position="55"/>
        <end position="76"/>
    </location>
</feature>
<keyword evidence="2" id="KW-0812">Transmembrane</keyword>
<reference evidence="3" key="1">
    <citation type="submission" date="2018-02" db="EMBL/GenBank/DDBJ databases">
        <authorList>
            <person name="Cohen D.B."/>
            <person name="Kent A.D."/>
        </authorList>
    </citation>
    <scope>NUCLEOTIDE SEQUENCE</scope>
</reference>
<evidence type="ECO:0000256" key="1">
    <source>
        <dbReference type="SAM" id="MobiDB-lite"/>
    </source>
</evidence>
<dbReference type="AlphaFoldDB" id="A0A2N9HM75"/>
<name>A0A2N9HM75_FAGSY</name>
<evidence type="ECO:0000256" key="2">
    <source>
        <dbReference type="SAM" id="Phobius"/>
    </source>
</evidence>
<proteinExistence type="predicted"/>
<organism evidence="3">
    <name type="scientific">Fagus sylvatica</name>
    <name type="common">Beechnut</name>
    <dbReference type="NCBI Taxonomy" id="28930"/>
    <lineage>
        <taxon>Eukaryota</taxon>
        <taxon>Viridiplantae</taxon>
        <taxon>Streptophyta</taxon>
        <taxon>Embryophyta</taxon>
        <taxon>Tracheophyta</taxon>
        <taxon>Spermatophyta</taxon>
        <taxon>Magnoliopsida</taxon>
        <taxon>eudicotyledons</taxon>
        <taxon>Gunneridae</taxon>
        <taxon>Pentapetalae</taxon>
        <taxon>rosids</taxon>
        <taxon>fabids</taxon>
        <taxon>Fagales</taxon>
        <taxon>Fagaceae</taxon>
        <taxon>Fagus</taxon>
    </lineage>
</organism>
<gene>
    <name evidence="3" type="ORF">FSB_LOCUS40950</name>
</gene>
<keyword evidence="2" id="KW-1133">Transmembrane helix</keyword>
<feature type="transmembrane region" description="Helical" evidence="2">
    <location>
        <begin position="82"/>
        <end position="103"/>
    </location>
</feature>
<dbReference type="EMBL" id="OIVN01003709">
    <property type="protein sequence ID" value="SPD13068.1"/>
    <property type="molecule type" value="Genomic_DNA"/>
</dbReference>
<keyword evidence="2" id="KW-0472">Membrane</keyword>
<sequence length="219" mass="24751">MLTCKPSSTPYSSTTRLTKTQARPLSNPTSFRSLMGALQYLTFTQLDLSFSMNQVLFIVASSFNSGLFVFKLMLMLTRPMTLLTVTLPLAMCLASATAEVFWIRMVLKDLRLFLPNPPLIWCDNLSALALASNLNFFVAYHYNSDAIQVIELLRKSEVEKVGLIGGDHVQHSLRFQDLGLELGDLGIGEVMRSDVGVWPRVMKRENRRRRKEREFSGVP</sequence>